<name>A0A6A4X170_AMPAM</name>
<evidence type="ECO:0000256" key="2">
    <source>
        <dbReference type="SAM" id="SignalP"/>
    </source>
</evidence>
<protein>
    <submittedName>
        <fullName evidence="3">Uncharacterized protein</fullName>
    </submittedName>
</protein>
<feature type="signal peptide" evidence="2">
    <location>
        <begin position="1"/>
        <end position="24"/>
    </location>
</feature>
<keyword evidence="1" id="KW-0812">Transmembrane</keyword>
<keyword evidence="1" id="KW-1133">Transmembrane helix</keyword>
<keyword evidence="4" id="KW-1185">Reference proteome</keyword>
<gene>
    <name evidence="3" type="ORF">FJT64_019030</name>
</gene>
<accession>A0A6A4X170</accession>
<comment type="caution">
    <text evidence="3">The sequence shown here is derived from an EMBL/GenBank/DDBJ whole genome shotgun (WGS) entry which is preliminary data.</text>
</comment>
<reference evidence="3 4" key="1">
    <citation type="submission" date="2019-07" db="EMBL/GenBank/DDBJ databases">
        <title>Draft genome assembly of a fouling barnacle, Amphibalanus amphitrite (Darwin, 1854): The first reference genome for Thecostraca.</title>
        <authorList>
            <person name="Kim W."/>
        </authorList>
    </citation>
    <scope>NUCLEOTIDE SEQUENCE [LARGE SCALE GENOMIC DNA]</scope>
    <source>
        <strain evidence="3">SNU_AA5</strain>
        <tissue evidence="3">Soma without cirri and trophi</tissue>
    </source>
</reference>
<proteinExistence type="predicted"/>
<dbReference type="AlphaFoldDB" id="A0A6A4X170"/>
<evidence type="ECO:0000313" key="3">
    <source>
        <dbReference type="EMBL" id="KAF0309874.1"/>
    </source>
</evidence>
<keyword evidence="2" id="KW-0732">Signal</keyword>
<organism evidence="3 4">
    <name type="scientific">Amphibalanus amphitrite</name>
    <name type="common">Striped barnacle</name>
    <name type="synonym">Balanus amphitrite</name>
    <dbReference type="NCBI Taxonomy" id="1232801"/>
    <lineage>
        <taxon>Eukaryota</taxon>
        <taxon>Metazoa</taxon>
        <taxon>Ecdysozoa</taxon>
        <taxon>Arthropoda</taxon>
        <taxon>Crustacea</taxon>
        <taxon>Multicrustacea</taxon>
        <taxon>Cirripedia</taxon>
        <taxon>Thoracica</taxon>
        <taxon>Thoracicalcarea</taxon>
        <taxon>Balanomorpha</taxon>
        <taxon>Balanoidea</taxon>
        <taxon>Balanidae</taxon>
        <taxon>Amphibalaninae</taxon>
        <taxon>Amphibalanus</taxon>
    </lineage>
</organism>
<dbReference type="OrthoDB" id="6363452at2759"/>
<dbReference type="Proteomes" id="UP000440578">
    <property type="component" value="Unassembled WGS sequence"/>
</dbReference>
<feature type="transmembrane region" description="Helical" evidence="1">
    <location>
        <begin position="58"/>
        <end position="80"/>
    </location>
</feature>
<evidence type="ECO:0000313" key="4">
    <source>
        <dbReference type="Proteomes" id="UP000440578"/>
    </source>
</evidence>
<keyword evidence="1" id="KW-0472">Membrane</keyword>
<sequence>MTGLPSAPLLLLSAAVLTVTPATAATLSESTSLATLVSDVVARATSTSEVLTLNLTNLIILIVIKAIVIVFGMFAFGGGFGSLFGGGFGRSADASPSDSWLDREDLLLMLTYLLSSDGSDNYECLNRVACEQPDRAAQYINAGKLLLGGAKMADKIVTVSPEKYTNVLHGMQKAVYHGQSGGVCSLRYKCSRH</sequence>
<feature type="chain" id="PRO_5025513702" evidence="2">
    <location>
        <begin position="25"/>
        <end position="193"/>
    </location>
</feature>
<evidence type="ECO:0000256" key="1">
    <source>
        <dbReference type="SAM" id="Phobius"/>
    </source>
</evidence>
<dbReference type="EMBL" id="VIIS01000366">
    <property type="protein sequence ID" value="KAF0309874.1"/>
    <property type="molecule type" value="Genomic_DNA"/>
</dbReference>